<evidence type="ECO:0000313" key="2">
    <source>
        <dbReference type="EMBL" id="GGV05122.1"/>
    </source>
</evidence>
<accession>A0A8H9I576</accession>
<keyword evidence="4" id="KW-1185">Reference proteome</keyword>
<gene>
    <name evidence="2" type="primary">mmyJ</name>
    <name evidence="2" type="ORF">GCM10010502_69960</name>
    <name evidence="3" type="ORF">HS99_0008105</name>
</gene>
<protein>
    <submittedName>
        <fullName evidence="3">Transcriptional regulator</fullName>
    </submittedName>
</protein>
<dbReference type="SUPFAM" id="SSF46785">
    <property type="entry name" value="Winged helix' DNA-binding domain"/>
    <property type="match status" value="1"/>
</dbReference>
<dbReference type="InterPro" id="IPR011991">
    <property type="entry name" value="ArsR-like_HTH"/>
</dbReference>
<evidence type="ECO:0000313" key="3">
    <source>
        <dbReference type="EMBL" id="OEV35822.1"/>
    </source>
</evidence>
<comment type="caution">
    <text evidence="3">The sequence shown here is derived from an EMBL/GenBank/DDBJ whole genome shotgun (WGS) entry which is preliminary data.</text>
</comment>
<name>A0A1E7N557_KITAU</name>
<dbReference type="Proteomes" id="UP000037395">
    <property type="component" value="Unassembled WGS sequence"/>
</dbReference>
<dbReference type="GeneID" id="97489870"/>
<sequence length="112" mass="12225">MTAQAAVDRIGDHPDAADITLQRILEAFADPVRRSIVRQIARAAGDTACGTFDISVTRSTGTHHFRVLRQSGLIRQYYVGTSKMNTLRRDDLEQAFPGLLDALIAAADREAG</sequence>
<dbReference type="KEGG" id="kau:B6264_20880"/>
<evidence type="ECO:0000259" key="1">
    <source>
        <dbReference type="SMART" id="SM00418"/>
    </source>
</evidence>
<feature type="domain" description="HTH arsR-type" evidence="1">
    <location>
        <begin position="23"/>
        <end position="101"/>
    </location>
</feature>
<dbReference type="InterPro" id="IPR036388">
    <property type="entry name" value="WH-like_DNA-bd_sf"/>
</dbReference>
<evidence type="ECO:0000313" key="4">
    <source>
        <dbReference type="Proteomes" id="UP000037395"/>
    </source>
</evidence>
<proteinExistence type="predicted"/>
<reference evidence="2" key="5">
    <citation type="submission" date="2020-09" db="EMBL/GenBank/DDBJ databases">
        <authorList>
            <person name="Sun Q."/>
            <person name="Ohkuma M."/>
        </authorList>
    </citation>
    <scope>NUCLEOTIDE SEQUENCE</scope>
    <source>
        <strain evidence="2">JCM 4434</strain>
    </source>
</reference>
<dbReference type="SMART" id="SM00418">
    <property type="entry name" value="HTH_ARSR"/>
    <property type="match status" value="1"/>
</dbReference>
<dbReference type="OrthoDB" id="4471357at2"/>
<accession>A0A1E7N557</accession>
<dbReference type="RefSeq" id="WP_030286058.1">
    <property type="nucleotide sequence ID" value="NZ_BMUB01000035.1"/>
</dbReference>
<dbReference type="CDD" id="cd00090">
    <property type="entry name" value="HTH_ARSR"/>
    <property type="match status" value="1"/>
</dbReference>
<reference evidence="2" key="1">
    <citation type="journal article" date="2014" name="Int. J. Syst. Evol. Microbiol.">
        <title>Complete genome sequence of Corynebacterium casei LMG S-19264T (=DSM 44701T), isolated from a smear-ripened cheese.</title>
        <authorList>
            <consortium name="US DOE Joint Genome Institute (JGI-PGF)"/>
            <person name="Walter F."/>
            <person name="Albersmeier A."/>
            <person name="Kalinowski J."/>
            <person name="Ruckert C."/>
        </authorList>
    </citation>
    <scope>NUCLEOTIDE SEQUENCE</scope>
    <source>
        <strain evidence="2">JCM 4434</strain>
    </source>
</reference>
<reference evidence="3" key="3">
    <citation type="submission" date="2016-08" db="EMBL/GenBank/DDBJ databases">
        <title>Sequencing, Assembly and Comparative Genomics of S. aureofaciens ATCC 10762.</title>
        <authorList>
            <person name="Gradnigo J.S."/>
            <person name="Johnson N."/>
            <person name="Somerville G.A."/>
        </authorList>
    </citation>
    <scope>NUCLEOTIDE SEQUENCE [LARGE SCALE GENOMIC DNA]</scope>
    <source>
        <strain evidence="3">ATCC 10762</strain>
    </source>
</reference>
<reference evidence="3 4" key="2">
    <citation type="submission" date="2014-07" db="EMBL/GenBank/DDBJ databases">
        <authorList>
            <person name="Zhang J.E."/>
            <person name="Yang H."/>
            <person name="Guo J."/>
            <person name="Deng Z."/>
            <person name="Luo H."/>
            <person name="Luo M."/>
            <person name="Zhao B."/>
        </authorList>
    </citation>
    <scope>NUCLEOTIDE SEQUENCE [LARGE SCALE GENOMIC DNA]</scope>
    <source>
        <strain evidence="3">ATCC 10762</strain>
        <strain evidence="4">ATCC 10762 / DSM 40127 / CCM 3239 / JCM 4008 / LMG 5968 / NBRC 12843 / NCIMB 8234 / A-377</strain>
    </source>
</reference>
<dbReference type="EMBL" id="JPRF03000032">
    <property type="protein sequence ID" value="OEV35822.1"/>
    <property type="molecule type" value="Genomic_DNA"/>
</dbReference>
<dbReference type="Proteomes" id="UP000610124">
    <property type="component" value="Unassembled WGS sequence"/>
</dbReference>
<organism evidence="3 4">
    <name type="scientific">Kitasatospora aureofaciens</name>
    <name type="common">Streptomyces aureofaciens</name>
    <dbReference type="NCBI Taxonomy" id="1894"/>
    <lineage>
        <taxon>Bacteria</taxon>
        <taxon>Bacillati</taxon>
        <taxon>Actinomycetota</taxon>
        <taxon>Actinomycetes</taxon>
        <taxon>Kitasatosporales</taxon>
        <taxon>Streptomycetaceae</taxon>
        <taxon>Kitasatospora</taxon>
    </lineage>
</organism>
<dbReference type="InterPro" id="IPR036390">
    <property type="entry name" value="WH_DNA-bd_sf"/>
</dbReference>
<dbReference type="GO" id="GO:0003700">
    <property type="term" value="F:DNA-binding transcription factor activity"/>
    <property type="evidence" value="ECO:0007669"/>
    <property type="project" value="InterPro"/>
</dbReference>
<reference evidence="4" key="4">
    <citation type="submission" date="2016-08" db="EMBL/GenBank/DDBJ databases">
        <title>Sequencing, assembly and comparative genomics of S. aureofaciens ATCC 10762.</title>
        <authorList>
            <person name="Gradnigo J.S."/>
            <person name="Johnson N."/>
            <person name="Somerville G.A."/>
        </authorList>
    </citation>
    <scope>NUCLEOTIDE SEQUENCE [LARGE SCALE GENOMIC DNA]</scope>
    <source>
        <strain evidence="4">ATCC 10762 / DSM 40127 / CCM 3239 / JCM 4008 / LMG 5968 / NBRC 12843 / NCIMB 8234 / A-377</strain>
    </source>
</reference>
<dbReference type="AlphaFoldDB" id="A0A1E7N557"/>
<dbReference type="InterPro" id="IPR001845">
    <property type="entry name" value="HTH_ArsR_DNA-bd_dom"/>
</dbReference>
<dbReference type="Gene3D" id="1.10.10.10">
    <property type="entry name" value="Winged helix-like DNA-binding domain superfamily/Winged helix DNA-binding domain"/>
    <property type="match status" value="1"/>
</dbReference>
<dbReference type="EMBL" id="BMUB01000035">
    <property type="protein sequence ID" value="GGV05122.1"/>
    <property type="molecule type" value="Genomic_DNA"/>
</dbReference>